<dbReference type="FunCoup" id="A0A672F3A3">
    <property type="interactions" value="60"/>
</dbReference>
<proteinExistence type="inferred from homology"/>
<dbReference type="Pfam" id="PF04548">
    <property type="entry name" value="AIG1"/>
    <property type="match status" value="1"/>
</dbReference>
<dbReference type="InterPro" id="IPR045058">
    <property type="entry name" value="GIMA/IAN/Toc"/>
</dbReference>
<comment type="similarity">
    <text evidence="1">Belongs to the TRAFAC class TrmE-Era-EngA-EngB-Septin-like GTPase superfamily. AIG1/Toc34/Toc159-like paraseptin GTPase family. IAN subfamily.</text>
</comment>
<evidence type="ECO:0000256" key="2">
    <source>
        <dbReference type="ARBA" id="ARBA00022741"/>
    </source>
</evidence>
<dbReference type="PANTHER" id="PTHR10903">
    <property type="entry name" value="GTPASE, IMAP FAMILY MEMBER-RELATED"/>
    <property type="match status" value="1"/>
</dbReference>
<accession>A0A672F3A3</accession>
<evidence type="ECO:0000256" key="1">
    <source>
        <dbReference type="ARBA" id="ARBA00008535"/>
    </source>
</evidence>
<keyword evidence="3" id="KW-0342">GTP-binding</keyword>
<name>A0A672F3A3_SALFA</name>
<keyword evidence="2" id="KW-0547">Nucleotide-binding</keyword>
<evidence type="ECO:0000256" key="3">
    <source>
        <dbReference type="ARBA" id="ARBA00023134"/>
    </source>
</evidence>
<reference evidence="5" key="3">
    <citation type="submission" date="2025-09" db="UniProtKB">
        <authorList>
            <consortium name="Ensembl"/>
        </authorList>
    </citation>
    <scope>IDENTIFICATION</scope>
</reference>
<organism evidence="5 6">
    <name type="scientific">Salarias fasciatus</name>
    <name type="common">Jewelled blenny</name>
    <name type="synonym">Blennius fasciatus</name>
    <dbReference type="NCBI Taxonomy" id="181472"/>
    <lineage>
        <taxon>Eukaryota</taxon>
        <taxon>Metazoa</taxon>
        <taxon>Chordata</taxon>
        <taxon>Craniata</taxon>
        <taxon>Vertebrata</taxon>
        <taxon>Euteleostomi</taxon>
        <taxon>Actinopterygii</taxon>
        <taxon>Neopterygii</taxon>
        <taxon>Teleostei</taxon>
        <taxon>Neoteleostei</taxon>
        <taxon>Acanthomorphata</taxon>
        <taxon>Ovalentaria</taxon>
        <taxon>Blenniimorphae</taxon>
        <taxon>Blenniiformes</taxon>
        <taxon>Blennioidei</taxon>
        <taxon>Blenniidae</taxon>
        <taxon>Salariinae</taxon>
        <taxon>Salarias</taxon>
    </lineage>
</organism>
<evidence type="ECO:0000259" key="4">
    <source>
        <dbReference type="PROSITE" id="PS51720"/>
    </source>
</evidence>
<protein>
    <recommendedName>
        <fullName evidence="4">AIG1-type G domain-containing protein</fullName>
    </recommendedName>
</protein>
<keyword evidence="6" id="KW-1185">Reference proteome</keyword>
<dbReference type="FunFam" id="3.40.50.300:FF:000366">
    <property type="entry name" value="GTPase, IMAP family member 2"/>
    <property type="match status" value="1"/>
</dbReference>
<dbReference type="OMA" id="HASFTGD"/>
<dbReference type="PANTHER" id="PTHR10903:SF188">
    <property type="entry name" value="GTPASE IMAP FAMILY MEMBER 2-LIKE-RELATED"/>
    <property type="match status" value="1"/>
</dbReference>
<dbReference type="InParanoid" id="A0A672F3A3"/>
<dbReference type="CDD" id="cd01852">
    <property type="entry name" value="AIG1"/>
    <property type="match status" value="1"/>
</dbReference>
<evidence type="ECO:0000313" key="5">
    <source>
        <dbReference type="Ensembl" id="ENSSFAP00005001086.1"/>
    </source>
</evidence>
<reference evidence="5" key="2">
    <citation type="submission" date="2025-08" db="UniProtKB">
        <authorList>
            <consortium name="Ensembl"/>
        </authorList>
    </citation>
    <scope>IDENTIFICATION</scope>
</reference>
<dbReference type="InterPro" id="IPR027417">
    <property type="entry name" value="P-loop_NTPase"/>
</dbReference>
<dbReference type="Gene3D" id="3.40.50.300">
    <property type="entry name" value="P-loop containing nucleotide triphosphate hydrolases"/>
    <property type="match status" value="1"/>
</dbReference>
<sequence>MSKSSFSYSTGVTEMQRPEPLRIVLLGKTGNGKSSTGNTIIGNNQFKTQISLTSVTKCCQKAVGEVDGRAVHVVDTPGLFDNNLSHDEVQEELLKCVSLLAPGPHVFLLVLQIGRFTLQEKKTLKLINDAFGKNSEKFTIILFTRGDSLKNERWTIQQFINESEDSFKKLVSDCGGRYHVFDNSDRQNRNALSWSGQNTLYLHLYLNFLCYFKKEVFTC</sequence>
<dbReference type="GO" id="GO:0005525">
    <property type="term" value="F:GTP binding"/>
    <property type="evidence" value="ECO:0007669"/>
    <property type="project" value="UniProtKB-KW"/>
</dbReference>
<feature type="domain" description="AIG1-type G" evidence="4">
    <location>
        <begin position="18"/>
        <end position="219"/>
    </location>
</feature>
<reference evidence="5" key="1">
    <citation type="submission" date="2019-06" db="EMBL/GenBank/DDBJ databases">
        <authorList>
            <consortium name="Wellcome Sanger Institute Data Sharing"/>
        </authorList>
    </citation>
    <scope>NUCLEOTIDE SEQUENCE [LARGE SCALE GENOMIC DNA]</scope>
</reference>
<evidence type="ECO:0000313" key="6">
    <source>
        <dbReference type="Proteomes" id="UP000472267"/>
    </source>
</evidence>
<dbReference type="Proteomes" id="UP000472267">
    <property type="component" value="Chromosome 12"/>
</dbReference>
<dbReference type="AlphaFoldDB" id="A0A672F3A3"/>
<dbReference type="InterPro" id="IPR006703">
    <property type="entry name" value="G_AIG1"/>
</dbReference>
<dbReference type="PROSITE" id="PS51720">
    <property type="entry name" value="G_AIG1"/>
    <property type="match status" value="1"/>
</dbReference>
<dbReference type="Ensembl" id="ENSSFAT00005001145.1">
    <property type="protein sequence ID" value="ENSSFAP00005001086.1"/>
    <property type="gene ID" value="ENSSFAG00005000789.1"/>
</dbReference>
<dbReference type="SUPFAM" id="SSF52540">
    <property type="entry name" value="P-loop containing nucleoside triphosphate hydrolases"/>
    <property type="match status" value="1"/>
</dbReference>